<dbReference type="Pfam" id="PF02687">
    <property type="entry name" value="FtsX"/>
    <property type="match status" value="1"/>
</dbReference>
<accession>I8TSQ1</accession>
<evidence type="ECO:0000259" key="9">
    <source>
        <dbReference type="Pfam" id="PF12704"/>
    </source>
</evidence>
<dbReference type="InterPro" id="IPR003838">
    <property type="entry name" value="ABC3_permease_C"/>
</dbReference>
<dbReference type="HOGENOM" id="CLU_000604_8_0_9"/>
<evidence type="ECO:0000256" key="4">
    <source>
        <dbReference type="ARBA" id="ARBA00022989"/>
    </source>
</evidence>
<evidence type="ECO:0000313" key="11">
    <source>
        <dbReference type="Proteomes" id="UP000005361"/>
    </source>
</evidence>
<dbReference type="KEGG" id="pft:JBW_00953"/>
<comment type="subcellular location">
    <subcellularLocation>
        <location evidence="1">Cell membrane</location>
        <topology evidence="1">Multi-pass membrane protein</topology>
    </subcellularLocation>
</comment>
<keyword evidence="2" id="KW-1003">Cell membrane</keyword>
<gene>
    <name evidence="10" type="ORF">JBW_00953</name>
</gene>
<evidence type="ECO:0000256" key="1">
    <source>
        <dbReference type="ARBA" id="ARBA00004651"/>
    </source>
</evidence>
<evidence type="ECO:0000259" key="8">
    <source>
        <dbReference type="Pfam" id="PF02687"/>
    </source>
</evidence>
<keyword evidence="4 7" id="KW-1133">Transmembrane helix</keyword>
<dbReference type="Pfam" id="PF12704">
    <property type="entry name" value="MacB_PCD"/>
    <property type="match status" value="1"/>
</dbReference>
<keyword evidence="5 7" id="KW-0472">Membrane</keyword>
<feature type="transmembrane region" description="Helical" evidence="7">
    <location>
        <begin position="21"/>
        <end position="44"/>
    </location>
</feature>
<reference evidence="10 11" key="1">
    <citation type="journal article" date="2015" name="Genome Announc.">
        <title>Complete Genome Sequence of Pelosinus fermentans JBW45, a Member of a Remarkably Competitive Group of Negativicutes in the Firmicutes Phylum.</title>
        <authorList>
            <person name="De Leon K.B."/>
            <person name="Utturkar S.M."/>
            <person name="Camilleri L.B."/>
            <person name="Elias D.A."/>
            <person name="Arkin A.P."/>
            <person name="Fields M.W."/>
            <person name="Brown S.D."/>
            <person name="Wall J.D."/>
        </authorList>
    </citation>
    <scope>NUCLEOTIDE SEQUENCE [LARGE SCALE GENOMIC DNA]</scope>
    <source>
        <strain evidence="10 11">JBW45</strain>
    </source>
</reference>
<feature type="domain" description="MacB-like periplasmic core" evidence="9">
    <location>
        <begin position="20"/>
        <end position="243"/>
    </location>
</feature>
<dbReference type="Proteomes" id="UP000005361">
    <property type="component" value="Chromosome"/>
</dbReference>
<dbReference type="GO" id="GO:0022857">
    <property type="term" value="F:transmembrane transporter activity"/>
    <property type="evidence" value="ECO:0007669"/>
    <property type="project" value="TreeGrafter"/>
</dbReference>
<reference evidence="11" key="2">
    <citation type="submission" date="2015-02" db="EMBL/GenBank/DDBJ databases">
        <title>Complete Genome Sequence of Pelosinus fermentans JBW45.</title>
        <authorList>
            <person name="De Leon K.B."/>
            <person name="Utturkar S.M."/>
            <person name="Camilleri L.B."/>
            <person name="Arkin A.P."/>
            <person name="Fields M.W."/>
            <person name="Brown S.D."/>
            <person name="Wall J.D."/>
        </authorList>
    </citation>
    <scope>NUCLEOTIDE SEQUENCE [LARGE SCALE GENOMIC DNA]</scope>
    <source>
        <strain evidence="11">JBW45</strain>
    </source>
</reference>
<evidence type="ECO:0000256" key="3">
    <source>
        <dbReference type="ARBA" id="ARBA00022692"/>
    </source>
</evidence>
<name>I8TSQ1_9FIRM</name>
<dbReference type="InterPro" id="IPR025857">
    <property type="entry name" value="MacB_PCD"/>
</dbReference>
<dbReference type="EMBL" id="CP010978">
    <property type="protein sequence ID" value="AJQ26305.1"/>
    <property type="molecule type" value="Genomic_DNA"/>
</dbReference>
<evidence type="ECO:0000256" key="6">
    <source>
        <dbReference type="ARBA" id="ARBA00038076"/>
    </source>
</evidence>
<comment type="similarity">
    <text evidence="6">Belongs to the ABC-4 integral membrane protein family.</text>
</comment>
<feature type="transmembrane region" description="Helical" evidence="7">
    <location>
        <begin position="280"/>
        <end position="305"/>
    </location>
</feature>
<proteinExistence type="inferred from homology"/>
<dbReference type="AlphaFoldDB" id="I8TSQ1"/>
<feature type="domain" description="ABC3 transporter permease C-terminal" evidence="8">
    <location>
        <begin position="284"/>
        <end position="393"/>
    </location>
</feature>
<organism evidence="10 11">
    <name type="scientific">Pelosinus fermentans JBW45</name>
    <dbReference type="NCBI Taxonomy" id="1192197"/>
    <lineage>
        <taxon>Bacteria</taxon>
        <taxon>Bacillati</taxon>
        <taxon>Bacillota</taxon>
        <taxon>Negativicutes</taxon>
        <taxon>Selenomonadales</taxon>
        <taxon>Sporomusaceae</taxon>
        <taxon>Pelosinus</taxon>
    </lineage>
</organism>
<sequence length="404" mass="42939">MFKESIAIALRALVANKLRSILTMLGIIIGVGAVISMVSIGMGVKEKVQNSIASLGSNMLIVTPGAASSQGVRSASGSSTTLTLEDAEYIKKTIQGIDYVSPSVSKSYQIIAGNQNWTTTVYGVTPEYMAIKSLTVGSGSFVSQPDINSRNRVAVLGATVAENLFGEMNPTGQNVRINNAPYLVVGVLDSKGQSSMGQDQDDIVLVPLTTAQERLVGITYLNSISIQVTKMEGMDQAQEQITSLLRQRHKINGTKEDDFTVRNLTSIMAMMAETTGTITLLLGSIGAISLLVGGIGIMNIMMVSVTERTREIGIRKALGATYRDIMLQFLIESVVIGVLGGIFGIFLGILSAFAISTFGGMNTVISAVSILVPFGFSIAVGLFFGIYPARKAALLDPIEALRYE</sequence>
<dbReference type="GO" id="GO:0005886">
    <property type="term" value="C:plasma membrane"/>
    <property type="evidence" value="ECO:0007669"/>
    <property type="project" value="UniProtKB-SubCell"/>
</dbReference>
<feature type="transmembrane region" description="Helical" evidence="7">
    <location>
        <begin position="325"/>
        <end position="358"/>
    </location>
</feature>
<keyword evidence="3 7" id="KW-0812">Transmembrane</keyword>
<evidence type="ECO:0000313" key="10">
    <source>
        <dbReference type="EMBL" id="AJQ26305.1"/>
    </source>
</evidence>
<protein>
    <submittedName>
        <fullName evidence="10">MacB-like periplasmic core domain containing protein</fullName>
    </submittedName>
</protein>
<dbReference type="STRING" id="1192197.JBW_00953"/>
<dbReference type="InterPro" id="IPR050250">
    <property type="entry name" value="Macrolide_Exporter_MacB"/>
</dbReference>
<evidence type="ECO:0000256" key="7">
    <source>
        <dbReference type="SAM" id="Phobius"/>
    </source>
</evidence>
<dbReference type="PANTHER" id="PTHR30572:SF4">
    <property type="entry name" value="ABC TRANSPORTER PERMEASE YTRF"/>
    <property type="match status" value="1"/>
</dbReference>
<dbReference type="PANTHER" id="PTHR30572">
    <property type="entry name" value="MEMBRANE COMPONENT OF TRANSPORTER-RELATED"/>
    <property type="match status" value="1"/>
</dbReference>
<dbReference type="RefSeq" id="WP_007960850.1">
    <property type="nucleotide sequence ID" value="NZ_CP010978.1"/>
</dbReference>
<evidence type="ECO:0000256" key="2">
    <source>
        <dbReference type="ARBA" id="ARBA00022475"/>
    </source>
</evidence>
<feature type="transmembrane region" description="Helical" evidence="7">
    <location>
        <begin position="364"/>
        <end position="387"/>
    </location>
</feature>
<evidence type="ECO:0000256" key="5">
    <source>
        <dbReference type="ARBA" id="ARBA00023136"/>
    </source>
</evidence>